<feature type="non-terminal residue" evidence="6">
    <location>
        <position position="201"/>
    </location>
</feature>
<keyword evidence="1" id="KW-0547">Nucleotide-binding</keyword>
<organism evidence="6">
    <name type="scientific">marine metagenome</name>
    <dbReference type="NCBI Taxonomy" id="408172"/>
    <lineage>
        <taxon>unclassified sequences</taxon>
        <taxon>metagenomes</taxon>
        <taxon>ecological metagenomes</taxon>
    </lineage>
</organism>
<gene>
    <name evidence="6" type="ORF">METZ01_LOCUS441339</name>
</gene>
<evidence type="ECO:0000259" key="5">
    <source>
        <dbReference type="PROSITE" id="PS51198"/>
    </source>
</evidence>
<dbReference type="Gene3D" id="3.40.50.300">
    <property type="entry name" value="P-loop containing nucleotide triphosphate hydrolases"/>
    <property type="match status" value="1"/>
</dbReference>
<dbReference type="InterPro" id="IPR000212">
    <property type="entry name" value="DNA_helicase_UvrD/REP"/>
</dbReference>
<proteinExistence type="predicted"/>
<feature type="domain" description="UvrD-like helicase ATP-binding" evidence="5">
    <location>
        <begin position="1"/>
        <end position="201"/>
    </location>
</feature>
<dbReference type="GO" id="GO:0005634">
    <property type="term" value="C:nucleus"/>
    <property type="evidence" value="ECO:0007669"/>
    <property type="project" value="TreeGrafter"/>
</dbReference>
<dbReference type="SUPFAM" id="SSF52540">
    <property type="entry name" value="P-loop containing nucleoside triphosphate hydrolases"/>
    <property type="match status" value="1"/>
</dbReference>
<evidence type="ECO:0000256" key="3">
    <source>
        <dbReference type="ARBA" id="ARBA00022806"/>
    </source>
</evidence>
<keyword evidence="3" id="KW-0347">Helicase</keyword>
<keyword evidence="4" id="KW-0067">ATP-binding</keyword>
<dbReference type="PANTHER" id="PTHR11070:SF46">
    <property type="entry name" value="ATP-DEPENDENT DNA HELICASE HMI1, MITOCHONDRIAL"/>
    <property type="match status" value="1"/>
</dbReference>
<dbReference type="GO" id="GO:0003677">
    <property type="term" value="F:DNA binding"/>
    <property type="evidence" value="ECO:0007669"/>
    <property type="project" value="InterPro"/>
</dbReference>
<evidence type="ECO:0000256" key="2">
    <source>
        <dbReference type="ARBA" id="ARBA00022801"/>
    </source>
</evidence>
<dbReference type="InterPro" id="IPR014016">
    <property type="entry name" value="UvrD-like_ATP-bd"/>
</dbReference>
<protein>
    <recommendedName>
        <fullName evidence="5">UvrD-like helicase ATP-binding domain-containing protein</fullName>
    </recommendedName>
</protein>
<keyword evidence="2" id="KW-0378">Hydrolase</keyword>
<reference evidence="6" key="1">
    <citation type="submission" date="2018-05" db="EMBL/GenBank/DDBJ databases">
        <authorList>
            <person name="Lanie J.A."/>
            <person name="Ng W.-L."/>
            <person name="Kazmierczak K.M."/>
            <person name="Andrzejewski T.M."/>
            <person name="Davidsen T.M."/>
            <person name="Wayne K.J."/>
            <person name="Tettelin H."/>
            <person name="Glass J.I."/>
            <person name="Rusch D."/>
            <person name="Podicherti R."/>
            <person name="Tsui H.-C.T."/>
            <person name="Winkler M.E."/>
        </authorList>
    </citation>
    <scope>NUCLEOTIDE SEQUENCE</scope>
</reference>
<dbReference type="PANTHER" id="PTHR11070">
    <property type="entry name" value="UVRD / RECB / PCRA DNA HELICASE FAMILY MEMBER"/>
    <property type="match status" value="1"/>
</dbReference>
<dbReference type="GO" id="GO:0016787">
    <property type="term" value="F:hydrolase activity"/>
    <property type="evidence" value="ECO:0007669"/>
    <property type="project" value="UniProtKB-KW"/>
</dbReference>
<dbReference type="GO" id="GO:0000725">
    <property type="term" value="P:recombinational repair"/>
    <property type="evidence" value="ECO:0007669"/>
    <property type="project" value="TreeGrafter"/>
</dbReference>
<dbReference type="PROSITE" id="PS51198">
    <property type="entry name" value="UVRD_HELICASE_ATP_BIND"/>
    <property type="match status" value="1"/>
</dbReference>
<evidence type="ECO:0000256" key="1">
    <source>
        <dbReference type="ARBA" id="ARBA00022741"/>
    </source>
</evidence>
<dbReference type="InterPro" id="IPR027417">
    <property type="entry name" value="P-loop_NTPase"/>
</dbReference>
<evidence type="ECO:0000313" key="6">
    <source>
        <dbReference type="EMBL" id="SVD88485.1"/>
    </source>
</evidence>
<dbReference type="GO" id="GO:0005524">
    <property type="term" value="F:ATP binding"/>
    <property type="evidence" value="ECO:0007669"/>
    <property type="project" value="UniProtKB-KW"/>
</dbReference>
<accession>A0A382Z085</accession>
<dbReference type="EMBL" id="UINC01179677">
    <property type="protein sequence ID" value="SVD88485.1"/>
    <property type="molecule type" value="Genomic_DNA"/>
</dbReference>
<dbReference type="AlphaFoldDB" id="A0A382Z085"/>
<dbReference type="Pfam" id="PF00580">
    <property type="entry name" value="UvrD-helicase"/>
    <property type="match status" value="1"/>
</dbReference>
<sequence>MRPAQQGILKYRSGTMGIAAVPGSGKTWTLSRVAVSLIASGALQSRQEVLIVTLVNAAVDNFRNRIAGFLTEQGLLPGLGYRVRTLHSLAHEIVAQSASLVGLAADFSVVDERIAESILKTAFRASYPRHREELLPILIEDMPDFRRRRVVEDALPNMLEQVTVKAISHLKSRQCSPHDLRKRLLSESPVLAHLAADVYER</sequence>
<name>A0A382Z085_9ZZZZ</name>
<dbReference type="GO" id="GO:0043138">
    <property type="term" value="F:3'-5' DNA helicase activity"/>
    <property type="evidence" value="ECO:0007669"/>
    <property type="project" value="TreeGrafter"/>
</dbReference>
<evidence type="ECO:0000256" key="4">
    <source>
        <dbReference type="ARBA" id="ARBA00022840"/>
    </source>
</evidence>